<keyword evidence="2" id="KW-1185">Reference proteome</keyword>
<reference evidence="1 2" key="1">
    <citation type="submission" date="2020-08" db="EMBL/GenBank/DDBJ databases">
        <title>Fungal Genomes of the International Space Station.</title>
        <authorList>
            <person name="Seuylemezian A."/>
            <person name="Singh N.K."/>
            <person name="Wood J."/>
            <person name="Venkateswaran K."/>
        </authorList>
    </citation>
    <scope>NUCLEOTIDE SEQUENCE [LARGE SCALE GENOMIC DNA]</scope>
    <source>
        <strain evidence="1 2">S/N-304-OC-R4</strain>
    </source>
</reference>
<dbReference type="RefSeq" id="WP_221789767.1">
    <property type="nucleotide sequence ID" value="NZ_JACLIC010000031.1"/>
</dbReference>
<evidence type="ECO:0000313" key="2">
    <source>
        <dbReference type="Proteomes" id="UP000706031"/>
    </source>
</evidence>
<sequence length="92" mass="10333">MEHMGTTKCCNHIFTAKDIKPPLMKQQQALGTNDPHLYGGNAKTFATAECPECNEPYILWMKPQSPNYKVLTISKSQMELDLSTKSKRSSAK</sequence>
<protein>
    <recommendedName>
        <fullName evidence="3">CxxH/CxxC protein</fullName>
    </recommendedName>
</protein>
<comment type="caution">
    <text evidence="1">The sequence shown here is derived from an EMBL/GenBank/DDBJ whole genome shotgun (WGS) entry which is preliminary data.</text>
</comment>
<proteinExistence type="predicted"/>
<dbReference type="EMBL" id="JACLIC010000031">
    <property type="protein sequence ID" value="MBY0205258.1"/>
    <property type="molecule type" value="Genomic_DNA"/>
</dbReference>
<organism evidence="1 2">
    <name type="scientific">Paenibacillus cucumis</name>
    <name type="common">ex Kampfer et al. 2016</name>
    <dbReference type="NCBI Taxonomy" id="1776858"/>
    <lineage>
        <taxon>Bacteria</taxon>
        <taxon>Bacillati</taxon>
        <taxon>Bacillota</taxon>
        <taxon>Bacilli</taxon>
        <taxon>Bacillales</taxon>
        <taxon>Paenibacillaceae</taxon>
        <taxon>Paenibacillus</taxon>
    </lineage>
</organism>
<gene>
    <name evidence="1" type="ORF">H7T88_18705</name>
</gene>
<evidence type="ECO:0008006" key="3">
    <source>
        <dbReference type="Google" id="ProtNLM"/>
    </source>
</evidence>
<name>A0ABS7KMB8_9BACL</name>
<accession>A0ABS7KMB8</accession>
<evidence type="ECO:0000313" key="1">
    <source>
        <dbReference type="EMBL" id="MBY0205258.1"/>
    </source>
</evidence>
<dbReference type="Proteomes" id="UP000706031">
    <property type="component" value="Unassembled WGS sequence"/>
</dbReference>